<dbReference type="Pfam" id="PF00004">
    <property type="entry name" value="AAA"/>
    <property type="match status" value="1"/>
</dbReference>
<dbReference type="Pfam" id="PF17866">
    <property type="entry name" value="AAA_lid_6"/>
    <property type="match status" value="1"/>
</dbReference>
<dbReference type="SUPFAM" id="SSF52540">
    <property type="entry name" value="P-loop containing nucleoside triphosphate hydrolases"/>
    <property type="match status" value="1"/>
</dbReference>
<dbReference type="InterPro" id="IPR050773">
    <property type="entry name" value="CbxX/CfxQ_RuBisCO_ESX"/>
</dbReference>
<keyword evidence="2" id="KW-0547">Nucleotide-binding</keyword>
<evidence type="ECO:0000313" key="7">
    <source>
        <dbReference type="Proteomes" id="UP001216390"/>
    </source>
</evidence>
<dbReference type="Gene3D" id="3.40.50.300">
    <property type="entry name" value="P-loop containing nucleotide triphosphate hydrolases"/>
    <property type="match status" value="1"/>
</dbReference>
<dbReference type="InterPro" id="IPR003959">
    <property type="entry name" value="ATPase_AAA_core"/>
</dbReference>
<dbReference type="InterPro" id="IPR027417">
    <property type="entry name" value="P-loop_NTPase"/>
</dbReference>
<dbReference type="InterPro" id="IPR041627">
    <property type="entry name" value="AAA_lid_6"/>
</dbReference>
<evidence type="ECO:0000256" key="2">
    <source>
        <dbReference type="ARBA" id="ARBA00022741"/>
    </source>
</evidence>
<evidence type="ECO:0000259" key="5">
    <source>
        <dbReference type="SMART" id="SM00382"/>
    </source>
</evidence>
<feature type="domain" description="AAA+ ATPase" evidence="5">
    <location>
        <begin position="243"/>
        <end position="381"/>
    </location>
</feature>
<protein>
    <submittedName>
        <fullName evidence="6">AAA family ATPase</fullName>
    </submittedName>
</protein>
<dbReference type="InterPro" id="IPR000641">
    <property type="entry name" value="CbxX/CfxQ"/>
</dbReference>
<comment type="similarity">
    <text evidence="1">Belongs to the CbxX/CfxQ family.</text>
</comment>
<feature type="region of interest" description="Disordered" evidence="4">
    <location>
        <begin position="165"/>
        <end position="199"/>
    </location>
</feature>
<dbReference type="PANTHER" id="PTHR43392">
    <property type="entry name" value="AAA-TYPE ATPASE FAMILY PROTEIN / ANKYRIN REPEAT FAMILY PROTEIN"/>
    <property type="match status" value="1"/>
</dbReference>
<dbReference type="CDD" id="cd00009">
    <property type="entry name" value="AAA"/>
    <property type="match status" value="1"/>
</dbReference>
<dbReference type="SMART" id="SM00382">
    <property type="entry name" value="AAA"/>
    <property type="match status" value="1"/>
</dbReference>
<gene>
    <name evidence="6" type="ORF">PO878_09135</name>
</gene>
<feature type="compositionally biased region" description="Pro residues" evidence="4">
    <location>
        <begin position="475"/>
        <end position="484"/>
    </location>
</feature>
<dbReference type="KEGG" id="ima:PO878_09135"/>
<name>A0AAF0BST8_9ACTN</name>
<evidence type="ECO:0000256" key="3">
    <source>
        <dbReference type="ARBA" id="ARBA00022840"/>
    </source>
</evidence>
<dbReference type="PANTHER" id="PTHR43392:SF2">
    <property type="entry name" value="AAA-TYPE ATPASE FAMILY PROTEIN _ ANKYRIN REPEAT FAMILY PROTEIN"/>
    <property type="match status" value="1"/>
</dbReference>
<evidence type="ECO:0000313" key="6">
    <source>
        <dbReference type="EMBL" id="WCO68886.1"/>
    </source>
</evidence>
<dbReference type="AlphaFoldDB" id="A0AAF0BST8"/>
<dbReference type="RefSeq" id="WP_272738401.1">
    <property type="nucleotide sequence ID" value="NZ_CP116942.1"/>
</dbReference>
<dbReference type="FunFam" id="3.40.50.300:FF:000216">
    <property type="entry name" value="Type VII secretion ATPase EccA"/>
    <property type="match status" value="1"/>
</dbReference>
<feature type="region of interest" description="Disordered" evidence="4">
    <location>
        <begin position="459"/>
        <end position="484"/>
    </location>
</feature>
<evidence type="ECO:0000256" key="1">
    <source>
        <dbReference type="ARBA" id="ARBA00010378"/>
    </source>
</evidence>
<dbReference type="InterPro" id="IPR003593">
    <property type="entry name" value="AAA+_ATPase"/>
</dbReference>
<proteinExistence type="inferred from homology"/>
<reference evidence="6" key="1">
    <citation type="submission" date="2023-01" db="EMBL/GenBank/DDBJ databases">
        <title>The diversity of Class Acidimicrobiia in South China Sea sediment environments and the proposal of Iamia marina sp. nov., a novel species of the genus Iamia.</title>
        <authorList>
            <person name="He Y."/>
            <person name="Tian X."/>
        </authorList>
    </citation>
    <scope>NUCLEOTIDE SEQUENCE</scope>
    <source>
        <strain evidence="6">DSM 19957</strain>
    </source>
</reference>
<dbReference type="Gene3D" id="1.10.8.60">
    <property type="match status" value="1"/>
</dbReference>
<dbReference type="GO" id="GO:0016887">
    <property type="term" value="F:ATP hydrolysis activity"/>
    <property type="evidence" value="ECO:0007669"/>
    <property type="project" value="InterPro"/>
</dbReference>
<accession>A0AAF0BST8</accession>
<dbReference type="GO" id="GO:0005524">
    <property type="term" value="F:ATP binding"/>
    <property type="evidence" value="ECO:0007669"/>
    <property type="project" value="UniProtKB-KW"/>
</dbReference>
<dbReference type="EMBL" id="CP116942">
    <property type="protein sequence ID" value="WCO68886.1"/>
    <property type="molecule type" value="Genomic_DNA"/>
</dbReference>
<dbReference type="PRINTS" id="PR00819">
    <property type="entry name" value="CBXCFQXSUPER"/>
</dbReference>
<keyword evidence="3" id="KW-0067">ATP-binding</keyword>
<keyword evidence="7" id="KW-1185">Reference proteome</keyword>
<dbReference type="Proteomes" id="UP001216390">
    <property type="component" value="Chromosome"/>
</dbReference>
<evidence type="ECO:0000256" key="4">
    <source>
        <dbReference type="SAM" id="MobiDB-lite"/>
    </source>
</evidence>
<sequence length="484" mass="52273">MIADPGLESATEAFEASLTPIVQSLAGTVEGVDRAALAEDVTREAFNLAAAFVDCDEVHTDAELWSLLVIFAPRLGGDLLKATPDDLRRAGLVTGRRTWLDTPSTLLDLLARYDRRHGTGHARTYHDRAVAIAFAVAALDPYTTETELRAIERFRATMARAGAAAGAEGDAAGVPDPATLGGEEAGGPPAQDDLGPPRPLDELMAELDDLIGLEGVKAEVRLVTDLIRVQNLRQERDLPVVEQSRHLVFAGNPGTGKTTVARLLAQIYRTLGVVERGHLVEADRSDLVAGFVGQTATKVVEVFDRADEGLLLIDEAYALVRGGGNDFGREAIDTLVKLIEDRRDRVVVVVAGYPEEMGELIGANPGLRSRFPKTIVFDDYTTDELVAIFSSLGERNGYRCDEGAEDKLRAWFDAQHRDRGFGNGRVARNLFEAAVARHASRVVDVEELSDEDLTTLVAADIPDLDESADSAIRRTPPPQPPSPT</sequence>
<organism evidence="6 7">
    <name type="scientific">Iamia majanohamensis</name>
    <dbReference type="NCBI Taxonomy" id="467976"/>
    <lineage>
        <taxon>Bacteria</taxon>
        <taxon>Bacillati</taxon>
        <taxon>Actinomycetota</taxon>
        <taxon>Acidimicrobiia</taxon>
        <taxon>Acidimicrobiales</taxon>
        <taxon>Iamiaceae</taxon>
        <taxon>Iamia</taxon>
    </lineage>
</organism>